<keyword evidence="3" id="KW-1185">Reference proteome</keyword>
<feature type="chain" id="PRO_5003043106" evidence="1">
    <location>
        <begin position="26"/>
        <end position="167"/>
    </location>
</feature>
<evidence type="ECO:0000313" key="3">
    <source>
        <dbReference type="Proteomes" id="UP000008229"/>
    </source>
</evidence>
<feature type="signal peptide" evidence="1">
    <location>
        <begin position="1"/>
        <end position="25"/>
    </location>
</feature>
<proteinExistence type="predicted"/>
<reference evidence="3" key="2">
    <citation type="submission" date="2010-01" db="EMBL/GenBank/DDBJ databases">
        <title>The complete genome of Conexibacter woesei DSM 14684.</title>
        <authorList>
            <consortium name="US DOE Joint Genome Institute (JGI-PGF)"/>
            <person name="Lucas S."/>
            <person name="Copeland A."/>
            <person name="Lapidus A."/>
            <person name="Glavina del Rio T."/>
            <person name="Dalin E."/>
            <person name="Tice H."/>
            <person name="Bruce D."/>
            <person name="Goodwin L."/>
            <person name="Pitluck S."/>
            <person name="Kyrpides N."/>
            <person name="Mavromatis K."/>
            <person name="Ivanova N."/>
            <person name="Mikhailova N."/>
            <person name="Chertkov O."/>
            <person name="Brettin T."/>
            <person name="Detter J.C."/>
            <person name="Han C."/>
            <person name="Larimer F."/>
            <person name="Land M."/>
            <person name="Hauser L."/>
            <person name="Markowitz V."/>
            <person name="Cheng J.-F."/>
            <person name="Hugenholtz P."/>
            <person name="Woyke T."/>
            <person name="Wu D."/>
            <person name="Pukall R."/>
            <person name="Steenblock K."/>
            <person name="Schneider S."/>
            <person name="Klenk H.-P."/>
            <person name="Eisen J.A."/>
        </authorList>
    </citation>
    <scope>NUCLEOTIDE SEQUENCE [LARGE SCALE GENOMIC DNA]</scope>
    <source>
        <strain evidence="3">DSM 14684 / CIP 108061 / JCM 11494 / NBRC 100937 / ID131577</strain>
    </source>
</reference>
<evidence type="ECO:0000313" key="2">
    <source>
        <dbReference type="EMBL" id="ADB53086.1"/>
    </source>
</evidence>
<reference evidence="2 3" key="1">
    <citation type="journal article" date="2010" name="Stand. Genomic Sci.">
        <title>Complete genome sequence of Conexibacter woesei type strain (ID131577).</title>
        <authorList>
            <person name="Pukall R."/>
            <person name="Lapidus A."/>
            <person name="Glavina Del Rio T."/>
            <person name="Copeland A."/>
            <person name="Tice H."/>
            <person name="Cheng J.-F."/>
            <person name="Lucas S."/>
            <person name="Chen F."/>
            <person name="Nolan M."/>
            <person name="Bruce D."/>
            <person name="Goodwin L."/>
            <person name="Pitluck S."/>
            <person name="Mavromatis K."/>
            <person name="Ivanova N."/>
            <person name="Ovchinnikova G."/>
            <person name="Pati A."/>
            <person name="Chen A."/>
            <person name="Palaniappan K."/>
            <person name="Land M."/>
            <person name="Hauser L."/>
            <person name="Chang Y.-J."/>
            <person name="Jeffries C.D."/>
            <person name="Chain P."/>
            <person name="Meincke L."/>
            <person name="Sims D."/>
            <person name="Brettin T."/>
            <person name="Detter J.C."/>
            <person name="Rohde M."/>
            <person name="Goeker M."/>
            <person name="Bristow J."/>
            <person name="Eisen J.A."/>
            <person name="Markowitz V."/>
            <person name="Kyrpides N.C."/>
            <person name="Klenk H.-P."/>
            <person name="Hugenholtz P."/>
        </authorList>
    </citation>
    <scope>NUCLEOTIDE SEQUENCE [LARGE SCALE GENOMIC DNA]</scope>
    <source>
        <strain evidence="3">DSM 14684 / CIP 108061 / JCM 11494 / NBRC 100937 / ID131577</strain>
    </source>
</reference>
<dbReference type="EMBL" id="CP001854">
    <property type="protein sequence ID" value="ADB53086.1"/>
    <property type="molecule type" value="Genomic_DNA"/>
</dbReference>
<dbReference type="AlphaFoldDB" id="D3F9Z1"/>
<sequence length="167" mass="16327" precursor="true">MNVRACVAAAIAAATVATGSGTATAAIAPDPYATTTGTGSMGQATGPPWSCPVSGISATGTGTGTGAQLRVSGYTIGTCSGIVAAVAQPETITVSSGNVTVNTALLVTNSLGGRCLYTGRLTGTMVIGGNSATVTGTMNLVATLSGICTGTFSMRRTFTFPFASISW</sequence>
<keyword evidence="1" id="KW-0732">Signal</keyword>
<evidence type="ECO:0000256" key="1">
    <source>
        <dbReference type="SAM" id="SignalP"/>
    </source>
</evidence>
<accession>D3F9Z1</accession>
<dbReference type="Proteomes" id="UP000008229">
    <property type="component" value="Chromosome"/>
</dbReference>
<name>D3F9Z1_CONWI</name>
<dbReference type="KEGG" id="cwo:Cwoe_4673"/>
<gene>
    <name evidence="2" type="ordered locus">Cwoe_4673</name>
</gene>
<dbReference type="HOGENOM" id="CLU_133682_0_0_11"/>
<protein>
    <submittedName>
        <fullName evidence="2">YapH protein</fullName>
    </submittedName>
</protein>
<organism evidence="2 3">
    <name type="scientific">Conexibacter woesei (strain DSM 14684 / CCUG 47730 / CIP 108061 / JCM 11494 / NBRC 100937 / ID131577)</name>
    <dbReference type="NCBI Taxonomy" id="469383"/>
    <lineage>
        <taxon>Bacteria</taxon>
        <taxon>Bacillati</taxon>
        <taxon>Actinomycetota</taxon>
        <taxon>Thermoleophilia</taxon>
        <taxon>Solirubrobacterales</taxon>
        <taxon>Conexibacteraceae</taxon>
        <taxon>Conexibacter</taxon>
    </lineage>
</organism>